<gene>
    <name evidence="1" type="ORF">HMPREF1544_07011</name>
</gene>
<reference evidence="2" key="1">
    <citation type="submission" date="2013-05" db="EMBL/GenBank/DDBJ databases">
        <title>The Genome sequence of Mucor circinelloides f. circinelloides 1006PhL.</title>
        <authorList>
            <consortium name="The Broad Institute Genomics Platform"/>
            <person name="Cuomo C."/>
            <person name="Earl A."/>
            <person name="Findley K."/>
            <person name="Lee S.C."/>
            <person name="Walker B."/>
            <person name="Young S."/>
            <person name="Zeng Q."/>
            <person name="Gargeya S."/>
            <person name="Fitzgerald M."/>
            <person name="Haas B."/>
            <person name="Abouelleil A."/>
            <person name="Allen A.W."/>
            <person name="Alvarado L."/>
            <person name="Arachchi H.M."/>
            <person name="Berlin A.M."/>
            <person name="Chapman S.B."/>
            <person name="Gainer-Dewar J."/>
            <person name="Goldberg J."/>
            <person name="Griggs A."/>
            <person name="Gujja S."/>
            <person name="Hansen M."/>
            <person name="Howarth C."/>
            <person name="Imamovic A."/>
            <person name="Ireland A."/>
            <person name="Larimer J."/>
            <person name="McCowan C."/>
            <person name="Murphy C."/>
            <person name="Pearson M."/>
            <person name="Poon T.W."/>
            <person name="Priest M."/>
            <person name="Roberts A."/>
            <person name="Saif S."/>
            <person name="Shea T."/>
            <person name="Sisk P."/>
            <person name="Sykes S."/>
            <person name="Wortman J."/>
            <person name="Nusbaum C."/>
            <person name="Birren B."/>
        </authorList>
    </citation>
    <scope>NUCLEOTIDE SEQUENCE [LARGE SCALE GENOMIC DNA]</scope>
    <source>
        <strain evidence="2">1006PhL</strain>
    </source>
</reference>
<proteinExistence type="predicted"/>
<dbReference type="AlphaFoldDB" id="S2J970"/>
<evidence type="ECO:0000313" key="1">
    <source>
        <dbReference type="EMBL" id="EPB86199.1"/>
    </source>
</evidence>
<name>S2J970_MUCC1</name>
<dbReference type="VEuPathDB" id="FungiDB:HMPREF1544_07011"/>
<protein>
    <submittedName>
        <fullName evidence="1">Uncharacterized protein</fullName>
    </submittedName>
</protein>
<evidence type="ECO:0000313" key="2">
    <source>
        <dbReference type="Proteomes" id="UP000014254"/>
    </source>
</evidence>
<dbReference type="Proteomes" id="UP000014254">
    <property type="component" value="Unassembled WGS sequence"/>
</dbReference>
<sequence>MTGKSSMMTMMEGDGVLDHVIPKKTSVTYHQGEGYAALDLTVLSTLDYDYHHQELHPDDADDKHCCCPTSHMMVI</sequence>
<keyword evidence="2" id="KW-1185">Reference proteome</keyword>
<dbReference type="EMBL" id="KE123994">
    <property type="protein sequence ID" value="EPB86199.1"/>
    <property type="molecule type" value="Genomic_DNA"/>
</dbReference>
<dbReference type="InParanoid" id="S2J970"/>
<accession>S2J970</accession>
<organism evidence="1 2">
    <name type="scientific">Mucor circinelloides f. circinelloides (strain 1006PhL)</name>
    <name type="common">Mucormycosis agent</name>
    <name type="synonym">Calyptromyces circinelloides</name>
    <dbReference type="NCBI Taxonomy" id="1220926"/>
    <lineage>
        <taxon>Eukaryota</taxon>
        <taxon>Fungi</taxon>
        <taxon>Fungi incertae sedis</taxon>
        <taxon>Mucoromycota</taxon>
        <taxon>Mucoromycotina</taxon>
        <taxon>Mucoromycetes</taxon>
        <taxon>Mucorales</taxon>
        <taxon>Mucorineae</taxon>
        <taxon>Mucoraceae</taxon>
        <taxon>Mucor</taxon>
    </lineage>
</organism>